<proteinExistence type="predicted"/>
<evidence type="ECO:0000313" key="1">
    <source>
        <dbReference type="EMBL" id="CAB4194551.1"/>
    </source>
</evidence>
<sequence>MTPEELQRRFERFKSVDKVASRKVLEASQRAVADNPTANVTSSISQTAKGVKIRSTGTVGYSSNTKLVRAQSAEVRKRLEGEAPRIAKETLSEVMK</sequence>
<gene>
    <name evidence="1" type="ORF">UFOVP1264_6</name>
</gene>
<protein>
    <submittedName>
        <fullName evidence="1">Uncharacterized protein</fullName>
    </submittedName>
</protein>
<name>A0A6J5RLR0_9CAUD</name>
<reference evidence="1" key="1">
    <citation type="submission" date="2020-05" db="EMBL/GenBank/DDBJ databases">
        <authorList>
            <person name="Chiriac C."/>
            <person name="Salcher M."/>
            <person name="Ghai R."/>
            <person name="Kavagutti S V."/>
        </authorList>
    </citation>
    <scope>NUCLEOTIDE SEQUENCE</scope>
</reference>
<accession>A0A6J5RLR0</accession>
<organism evidence="1">
    <name type="scientific">uncultured Caudovirales phage</name>
    <dbReference type="NCBI Taxonomy" id="2100421"/>
    <lineage>
        <taxon>Viruses</taxon>
        <taxon>Duplodnaviria</taxon>
        <taxon>Heunggongvirae</taxon>
        <taxon>Uroviricota</taxon>
        <taxon>Caudoviricetes</taxon>
        <taxon>Peduoviridae</taxon>
        <taxon>Maltschvirus</taxon>
        <taxon>Maltschvirus maltsch</taxon>
    </lineage>
</organism>
<dbReference type="EMBL" id="LR797213">
    <property type="protein sequence ID" value="CAB4194551.1"/>
    <property type="molecule type" value="Genomic_DNA"/>
</dbReference>